<dbReference type="eggNOG" id="ENOG502RXUB">
    <property type="taxonomic scope" value="Eukaryota"/>
</dbReference>
<protein>
    <recommendedName>
        <fullName evidence="1">CHK kinase-like domain-containing protein</fullName>
    </recommendedName>
</protein>
<dbReference type="HOGENOM" id="CLU_010718_6_0_1"/>
<proteinExistence type="predicted"/>
<reference evidence="2 3" key="1">
    <citation type="journal article" date="2008" name="Nature">
        <title>The genome of the model beetle and pest Tribolium castaneum.</title>
        <authorList>
            <consortium name="Tribolium Genome Sequencing Consortium"/>
            <person name="Richards S."/>
            <person name="Gibbs R.A."/>
            <person name="Weinstock G.M."/>
            <person name="Brown S.J."/>
            <person name="Denell R."/>
            <person name="Beeman R.W."/>
            <person name="Gibbs R."/>
            <person name="Beeman R.W."/>
            <person name="Brown S.J."/>
            <person name="Bucher G."/>
            <person name="Friedrich M."/>
            <person name="Grimmelikhuijzen C.J."/>
            <person name="Klingler M."/>
            <person name="Lorenzen M."/>
            <person name="Richards S."/>
            <person name="Roth S."/>
            <person name="Schroder R."/>
            <person name="Tautz D."/>
            <person name="Zdobnov E.M."/>
            <person name="Muzny D."/>
            <person name="Gibbs R.A."/>
            <person name="Weinstock G.M."/>
            <person name="Attaway T."/>
            <person name="Bell S."/>
            <person name="Buhay C.J."/>
            <person name="Chandrabose M.N."/>
            <person name="Chavez D."/>
            <person name="Clerk-Blankenburg K.P."/>
            <person name="Cree A."/>
            <person name="Dao M."/>
            <person name="Davis C."/>
            <person name="Chacko J."/>
            <person name="Dinh H."/>
            <person name="Dugan-Rocha S."/>
            <person name="Fowler G."/>
            <person name="Garner T.T."/>
            <person name="Garnes J."/>
            <person name="Gnirke A."/>
            <person name="Hawes A."/>
            <person name="Hernandez J."/>
            <person name="Hines S."/>
            <person name="Holder M."/>
            <person name="Hume J."/>
            <person name="Jhangiani S.N."/>
            <person name="Joshi V."/>
            <person name="Khan Z.M."/>
            <person name="Jackson L."/>
            <person name="Kovar C."/>
            <person name="Kowis A."/>
            <person name="Lee S."/>
            <person name="Lewis L.R."/>
            <person name="Margolis J."/>
            <person name="Morgan M."/>
            <person name="Nazareth L.V."/>
            <person name="Nguyen N."/>
            <person name="Okwuonu G."/>
            <person name="Parker D."/>
            <person name="Richards S."/>
            <person name="Ruiz S.J."/>
            <person name="Santibanez J."/>
            <person name="Savard J."/>
            <person name="Scherer S.E."/>
            <person name="Schneider B."/>
            <person name="Sodergren E."/>
            <person name="Tautz D."/>
            <person name="Vattahil S."/>
            <person name="Villasana D."/>
            <person name="White C.S."/>
            <person name="Wright R."/>
            <person name="Park Y."/>
            <person name="Beeman R.W."/>
            <person name="Lord J."/>
            <person name="Oppert B."/>
            <person name="Lorenzen M."/>
            <person name="Brown S."/>
            <person name="Wang L."/>
            <person name="Savard J."/>
            <person name="Tautz D."/>
            <person name="Richards S."/>
            <person name="Weinstock G."/>
            <person name="Gibbs R.A."/>
            <person name="Liu Y."/>
            <person name="Worley K."/>
            <person name="Weinstock G."/>
            <person name="Elsik C.G."/>
            <person name="Reese J.T."/>
            <person name="Elhaik E."/>
            <person name="Landan G."/>
            <person name="Graur D."/>
            <person name="Arensburger P."/>
            <person name="Atkinson P."/>
            <person name="Beeman R.W."/>
            <person name="Beidler J."/>
            <person name="Brown S.J."/>
            <person name="Demuth J.P."/>
            <person name="Drury D.W."/>
            <person name="Du Y.Z."/>
            <person name="Fujiwara H."/>
            <person name="Lorenzen M."/>
            <person name="Maselli V."/>
            <person name="Osanai M."/>
            <person name="Park Y."/>
            <person name="Robertson H.M."/>
            <person name="Tu Z."/>
            <person name="Wang J.J."/>
            <person name="Wang S."/>
            <person name="Richards S."/>
            <person name="Song H."/>
            <person name="Zhang L."/>
            <person name="Sodergren E."/>
            <person name="Werner D."/>
            <person name="Stanke M."/>
            <person name="Morgenstern B."/>
            <person name="Solovyev V."/>
            <person name="Kosarev P."/>
            <person name="Brown G."/>
            <person name="Chen H.C."/>
            <person name="Ermolaeva O."/>
            <person name="Hlavina W."/>
            <person name="Kapustin Y."/>
            <person name="Kiryutin B."/>
            <person name="Kitts P."/>
            <person name="Maglott D."/>
            <person name="Pruitt K."/>
            <person name="Sapojnikov V."/>
            <person name="Souvorov A."/>
            <person name="Mackey A.J."/>
            <person name="Waterhouse R.M."/>
            <person name="Wyder S."/>
            <person name="Zdobnov E.M."/>
            <person name="Zdobnov E.M."/>
            <person name="Wyder S."/>
            <person name="Kriventseva E.V."/>
            <person name="Kadowaki T."/>
            <person name="Bork P."/>
            <person name="Aranda M."/>
            <person name="Bao R."/>
            <person name="Beermann A."/>
            <person name="Berns N."/>
            <person name="Bolognesi R."/>
            <person name="Bonneton F."/>
            <person name="Bopp D."/>
            <person name="Brown S.J."/>
            <person name="Bucher G."/>
            <person name="Butts T."/>
            <person name="Chaumot A."/>
            <person name="Denell R.E."/>
            <person name="Ferrier D.E."/>
            <person name="Friedrich M."/>
            <person name="Gordon C.M."/>
            <person name="Jindra M."/>
            <person name="Klingler M."/>
            <person name="Lan Q."/>
            <person name="Lattorff H.M."/>
            <person name="Laudet V."/>
            <person name="von Levetsow C."/>
            <person name="Liu Z."/>
            <person name="Lutz R."/>
            <person name="Lynch J.A."/>
            <person name="da Fonseca R.N."/>
            <person name="Posnien N."/>
            <person name="Reuter R."/>
            <person name="Roth S."/>
            <person name="Savard J."/>
            <person name="Schinko J.B."/>
            <person name="Schmitt C."/>
            <person name="Schoppmeier M."/>
            <person name="Schroder R."/>
            <person name="Shippy T.D."/>
            <person name="Simonnet F."/>
            <person name="Marques-Souza H."/>
            <person name="Tautz D."/>
            <person name="Tomoyasu Y."/>
            <person name="Trauner J."/>
            <person name="Van der Zee M."/>
            <person name="Vervoort M."/>
            <person name="Wittkopp N."/>
            <person name="Wimmer E.A."/>
            <person name="Yang X."/>
            <person name="Jones A.K."/>
            <person name="Sattelle D.B."/>
            <person name="Ebert P.R."/>
            <person name="Nelson D."/>
            <person name="Scott J.G."/>
            <person name="Beeman R.W."/>
            <person name="Muthukrishnan S."/>
            <person name="Kramer K.J."/>
            <person name="Arakane Y."/>
            <person name="Beeman R.W."/>
            <person name="Zhu Q."/>
            <person name="Hogenkamp D."/>
            <person name="Dixit R."/>
            <person name="Oppert B."/>
            <person name="Jiang H."/>
            <person name="Zou Z."/>
            <person name="Marshall J."/>
            <person name="Elpidina E."/>
            <person name="Vinokurov K."/>
            <person name="Oppert C."/>
            <person name="Zou Z."/>
            <person name="Evans J."/>
            <person name="Lu Z."/>
            <person name="Zhao P."/>
            <person name="Sumathipala N."/>
            <person name="Altincicek B."/>
            <person name="Vilcinskas A."/>
            <person name="Williams M."/>
            <person name="Hultmark D."/>
            <person name="Hetru C."/>
            <person name="Jiang H."/>
            <person name="Grimmelikhuijzen C.J."/>
            <person name="Hauser F."/>
            <person name="Cazzamali G."/>
            <person name="Williamson M."/>
            <person name="Park Y."/>
            <person name="Li B."/>
            <person name="Tanaka Y."/>
            <person name="Predel R."/>
            <person name="Neupert S."/>
            <person name="Schachtner J."/>
            <person name="Verleyen P."/>
            <person name="Raible F."/>
            <person name="Bork P."/>
            <person name="Friedrich M."/>
            <person name="Walden K.K."/>
            <person name="Robertson H.M."/>
            <person name="Angeli S."/>
            <person name="Foret S."/>
            <person name="Bucher G."/>
            <person name="Schuetz S."/>
            <person name="Maleszka R."/>
            <person name="Wimmer E.A."/>
            <person name="Beeman R.W."/>
            <person name="Lorenzen M."/>
            <person name="Tomoyasu Y."/>
            <person name="Miller S.C."/>
            <person name="Grossmann D."/>
            <person name="Bucher G."/>
        </authorList>
    </citation>
    <scope>NUCLEOTIDE SEQUENCE [LARGE SCALE GENOMIC DNA]</scope>
    <source>
        <strain evidence="2 3">Georgia GA2</strain>
    </source>
</reference>
<dbReference type="SUPFAM" id="SSF56112">
    <property type="entry name" value="Protein kinase-like (PK-like)"/>
    <property type="match status" value="1"/>
</dbReference>
<feature type="domain" description="CHK kinase-like" evidence="1">
    <location>
        <begin position="123"/>
        <end position="314"/>
    </location>
</feature>
<gene>
    <name evidence="2" type="primary">AUGUSTUS-3.0.2_09652</name>
    <name evidence="2" type="ORF">TcasGA2_TC009652</name>
</gene>
<dbReference type="OrthoDB" id="190089at2759"/>
<dbReference type="InterPro" id="IPR004119">
    <property type="entry name" value="EcKL"/>
</dbReference>
<dbReference type="AlphaFoldDB" id="D6WTG7"/>
<reference evidence="2 3" key="2">
    <citation type="journal article" date="2010" name="Nucleic Acids Res.">
        <title>BeetleBase in 2010: revisions to provide comprehensive genomic information for Tribolium castaneum.</title>
        <authorList>
            <person name="Kim H.S."/>
            <person name="Murphy T."/>
            <person name="Xia J."/>
            <person name="Caragea D."/>
            <person name="Park Y."/>
            <person name="Beeman R.W."/>
            <person name="Lorenzen M.D."/>
            <person name="Butcher S."/>
            <person name="Manak J.R."/>
            <person name="Brown S.J."/>
        </authorList>
    </citation>
    <scope>GENOME REANNOTATION</scope>
    <source>
        <strain evidence="2 3">Georgia GA2</strain>
    </source>
</reference>
<dbReference type="PANTHER" id="PTHR11012">
    <property type="entry name" value="PROTEIN KINASE-LIKE DOMAIN-CONTAINING"/>
    <property type="match status" value="1"/>
</dbReference>
<keyword evidence="3" id="KW-1185">Reference proteome</keyword>
<dbReference type="PANTHER" id="PTHR11012:SF30">
    <property type="entry name" value="PROTEIN KINASE-LIKE DOMAIN-CONTAINING"/>
    <property type="match status" value="1"/>
</dbReference>
<evidence type="ECO:0000313" key="3">
    <source>
        <dbReference type="Proteomes" id="UP000007266"/>
    </source>
</evidence>
<dbReference type="KEGG" id="tca:103313592"/>
<sequence length="400" mass="46214">MSAATLDDLHLWVDKMMTSLQIPDYKLDIGGNTTKGDGYLGEVTFLKVETSGKTYDLVIKSAKKSDELRKQTPIKEAYDREIFFYSKIFPLLDEFQRQRGVQKAFSNVPKCFSVSSELTREAVILQNLKSDGFELHDRKQAMNLDHVLMVFRNYGKYHALSLGLKEKKPAVFNSLGRNLNDLFGLFITKADLIGVYRKEFEHVKTLLEPEILQKFDGLEEDFERILVGLSDENTEPSVLLHGDCWNNNFMFKYEGEDKSKPTEMSFLDFQLVRVGSPVIDLSYFLYCCADAKVLQNFDFILQAYHSSFCDFLADLGCDAEALFPFKKLKEHWREFGKYGLVQSLFLLKISLCDSSEAPDLMETAEKGEDFKDSFQIKMQNLDVYNRRIKDVFEHFAHKFL</sequence>
<dbReference type="OMA" id="EPDEFNC"/>
<dbReference type="InterPro" id="IPR011009">
    <property type="entry name" value="Kinase-like_dom_sf"/>
</dbReference>
<organism evidence="2 3">
    <name type="scientific">Tribolium castaneum</name>
    <name type="common">Red flour beetle</name>
    <dbReference type="NCBI Taxonomy" id="7070"/>
    <lineage>
        <taxon>Eukaryota</taxon>
        <taxon>Metazoa</taxon>
        <taxon>Ecdysozoa</taxon>
        <taxon>Arthropoda</taxon>
        <taxon>Hexapoda</taxon>
        <taxon>Insecta</taxon>
        <taxon>Pterygota</taxon>
        <taxon>Neoptera</taxon>
        <taxon>Endopterygota</taxon>
        <taxon>Coleoptera</taxon>
        <taxon>Polyphaga</taxon>
        <taxon>Cucujiformia</taxon>
        <taxon>Tenebrionidae</taxon>
        <taxon>Tenebrionidae incertae sedis</taxon>
        <taxon>Tribolium</taxon>
    </lineage>
</organism>
<dbReference type="InterPro" id="IPR015897">
    <property type="entry name" value="CHK_kinase-like"/>
</dbReference>
<dbReference type="Gene3D" id="3.90.1200.10">
    <property type="match status" value="1"/>
</dbReference>
<accession>D6WTG7</accession>
<evidence type="ECO:0000259" key="1">
    <source>
        <dbReference type="SMART" id="SM00587"/>
    </source>
</evidence>
<dbReference type="SMART" id="SM00587">
    <property type="entry name" value="CHK"/>
    <property type="match status" value="1"/>
</dbReference>
<dbReference type="EMBL" id="KQ971352">
    <property type="protein sequence ID" value="EFA06721.1"/>
    <property type="molecule type" value="Genomic_DNA"/>
</dbReference>
<name>D6WTG7_TRICA</name>
<evidence type="ECO:0000313" key="2">
    <source>
        <dbReference type="EMBL" id="EFA06721.1"/>
    </source>
</evidence>
<dbReference type="Pfam" id="PF02958">
    <property type="entry name" value="EcKL"/>
    <property type="match status" value="1"/>
</dbReference>
<dbReference type="InParanoid" id="D6WTG7"/>
<dbReference type="PhylomeDB" id="D6WTG7"/>
<dbReference type="Proteomes" id="UP000007266">
    <property type="component" value="Linkage group 7"/>
</dbReference>